<comment type="subcellular location">
    <subcellularLocation>
        <location evidence="1">Membrane</location>
        <topology evidence="1">Multi-pass membrane protein</topology>
    </subcellularLocation>
</comment>
<evidence type="ECO:0000256" key="5">
    <source>
        <dbReference type="SAM" id="Phobius"/>
    </source>
</evidence>
<dbReference type="EMBL" id="JADGJH010000028">
    <property type="protein sequence ID" value="KAJ3141485.1"/>
    <property type="molecule type" value="Genomic_DNA"/>
</dbReference>
<organism evidence="6 7">
    <name type="scientific">Physocladia obscura</name>
    <dbReference type="NCBI Taxonomy" id="109957"/>
    <lineage>
        <taxon>Eukaryota</taxon>
        <taxon>Fungi</taxon>
        <taxon>Fungi incertae sedis</taxon>
        <taxon>Chytridiomycota</taxon>
        <taxon>Chytridiomycota incertae sedis</taxon>
        <taxon>Chytridiomycetes</taxon>
        <taxon>Chytridiales</taxon>
        <taxon>Chytriomycetaceae</taxon>
        <taxon>Physocladia</taxon>
    </lineage>
</organism>
<proteinExistence type="predicted"/>
<dbReference type="Pfam" id="PF04142">
    <property type="entry name" value="Nuc_sug_transp"/>
    <property type="match status" value="1"/>
</dbReference>
<sequence length="146" mass="15607">MLKKSLSKSKWGSLLMLTVGIALVQLPPDNTATPESTANTIASFVGLVAVAIACILSGYITGLAGVWFEKVLKGSNASVWHRNIQLSAYSIIPALISVFVIDYSTVKERGFFSGYNAWSIATIANQAFGGLIVALVVKVHIPFCLF</sequence>
<reference evidence="6" key="1">
    <citation type="submission" date="2020-05" db="EMBL/GenBank/DDBJ databases">
        <title>Phylogenomic resolution of chytrid fungi.</title>
        <authorList>
            <person name="Stajich J.E."/>
            <person name="Amses K."/>
            <person name="Simmons R."/>
            <person name="Seto K."/>
            <person name="Myers J."/>
            <person name="Bonds A."/>
            <person name="Quandt C.A."/>
            <person name="Barry K."/>
            <person name="Liu P."/>
            <person name="Grigoriev I."/>
            <person name="Longcore J.E."/>
            <person name="James T.Y."/>
        </authorList>
    </citation>
    <scope>NUCLEOTIDE SEQUENCE</scope>
    <source>
        <strain evidence="6">JEL0513</strain>
    </source>
</reference>
<keyword evidence="4 5" id="KW-0472">Membrane</keyword>
<keyword evidence="7" id="KW-1185">Reference proteome</keyword>
<evidence type="ECO:0000256" key="1">
    <source>
        <dbReference type="ARBA" id="ARBA00004141"/>
    </source>
</evidence>
<feature type="transmembrane region" description="Helical" evidence="5">
    <location>
        <begin position="41"/>
        <end position="68"/>
    </location>
</feature>
<evidence type="ECO:0000313" key="7">
    <source>
        <dbReference type="Proteomes" id="UP001211907"/>
    </source>
</evidence>
<gene>
    <name evidence="6" type="ORF">HK100_006024</name>
</gene>
<keyword evidence="3 5" id="KW-1133">Transmembrane helix</keyword>
<evidence type="ECO:0000256" key="2">
    <source>
        <dbReference type="ARBA" id="ARBA00022692"/>
    </source>
</evidence>
<dbReference type="GO" id="GO:0015165">
    <property type="term" value="F:pyrimidine nucleotide-sugar transmembrane transporter activity"/>
    <property type="evidence" value="ECO:0007669"/>
    <property type="project" value="InterPro"/>
</dbReference>
<dbReference type="AlphaFoldDB" id="A0AAD5TAA3"/>
<dbReference type="NCBIfam" id="TIGR00803">
    <property type="entry name" value="nst"/>
    <property type="match status" value="1"/>
</dbReference>
<evidence type="ECO:0000256" key="4">
    <source>
        <dbReference type="ARBA" id="ARBA00023136"/>
    </source>
</evidence>
<dbReference type="GO" id="GO:0000139">
    <property type="term" value="C:Golgi membrane"/>
    <property type="evidence" value="ECO:0007669"/>
    <property type="project" value="InterPro"/>
</dbReference>
<keyword evidence="2 5" id="KW-0812">Transmembrane</keyword>
<dbReference type="InterPro" id="IPR007271">
    <property type="entry name" value="Nuc_sug_transpt"/>
</dbReference>
<evidence type="ECO:0000256" key="3">
    <source>
        <dbReference type="ARBA" id="ARBA00022989"/>
    </source>
</evidence>
<name>A0AAD5TAA3_9FUNG</name>
<feature type="transmembrane region" description="Helical" evidence="5">
    <location>
        <begin position="118"/>
        <end position="137"/>
    </location>
</feature>
<feature type="transmembrane region" description="Helical" evidence="5">
    <location>
        <begin position="88"/>
        <end position="106"/>
    </location>
</feature>
<dbReference type="PANTHER" id="PTHR10231">
    <property type="entry name" value="NUCLEOTIDE-SUGAR TRANSMEMBRANE TRANSPORTER"/>
    <property type="match status" value="1"/>
</dbReference>
<protein>
    <submittedName>
        <fullName evidence="6">Uncharacterized protein</fullName>
    </submittedName>
</protein>
<evidence type="ECO:0000313" key="6">
    <source>
        <dbReference type="EMBL" id="KAJ3141485.1"/>
    </source>
</evidence>
<accession>A0AAD5TAA3</accession>
<comment type="caution">
    <text evidence="6">The sequence shown here is derived from an EMBL/GenBank/DDBJ whole genome shotgun (WGS) entry which is preliminary data.</text>
</comment>
<dbReference type="Proteomes" id="UP001211907">
    <property type="component" value="Unassembled WGS sequence"/>
</dbReference>